<dbReference type="Proteomes" id="UP000651010">
    <property type="component" value="Unassembled WGS sequence"/>
</dbReference>
<accession>A0ABR9G9I0</accession>
<evidence type="ECO:0000313" key="3">
    <source>
        <dbReference type="Proteomes" id="UP000651010"/>
    </source>
</evidence>
<organism evidence="2 3">
    <name type="scientific">Dyella acidiphila</name>
    <dbReference type="NCBI Taxonomy" id="2775866"/>
    <lineage>
        <taxon>Bacteria</taxon>
        <taxon>Pseudomonadati</taxon>
        <taxon>Pseudomonadota</taxon>
        <taxon>Gammaproteobacteria</taxon>
        <taxon>Lysobacterales</taxon>
        <taxon>Rhodanobacteraceae</taxon>
        <taxon>Dyella</taxon>
    </lineage>
</organism>
<dbReference type="RefSeq" id="WP_192555566.1">
    <property type="nucleotide sequence ID" value="NZ_JACZZA010000005.1"/>
</dbReference>
<name>A0ABR9G9I0_9GAMM</name>
<comment type="caution">
    <text evidence="2">The sequence shown here is derived from an EMBL/GenBank/DDBJ whole genome shotgun (WGS) entry which is preliminary data.</text>
</comment>
<feature type="signal peptide" evidence="1">
    <location>
        <begin position="1"/>
        <end position="18"/>
    </location>
</feature>
<gene>
    <name evidence="2" type="ORF">IGX34_09915</name>
</gene>
<feature type="chain" id="PRO_5046934973" evidence="1">
    <location>
        <begin position="19"/>
        <end position="95"/>
    </location>
</feature>
<keyword evidence="1" id="KW-0732">Signal</keyword>
<dbReference type="EMBL" id="JACZZA010000005">
    <property type="protein sequence ID" value="MBE1160705.1"/>
    <property type="molecule type" value="Genomic_DNA"/>
</dbReference>
<reference evidence="2 3" key="1">
    <citation type="submission" date="2020-09" db="EMBL/GenBank/DDBJ databases">
        <title>Dyella sp. 7MK23 isolated from forest soil.</title>
        <authorList>
            <person name="Fu J."/>
        </authorList>
    </citation>
    <scope>NUCLEOTIDE SEQUENCE [LARGE SCALE GENOMIC DNA]</scope>
    <source>
        <strain evidence="2 3">7MK23</strain>
    </source>
</reference>
<evidence type="ECO:0000256" key="1">
    <source>
        <dbReference type="SAM" id="SignalP"/>
    </source>
</evidence>
<keyword evidence="3" id="KW-1185">Reference proteome</keyword>
<proteinExistence type="predicted"/>
<protein>
    <submittedName>
        <fullName evidence="2">DUF2845 domain-containing protein</fullName>
    </submittedName>
</protein>
<sequence>MRPYLLLALLLISVSAYADDSLRVDGRVLSLGDSAAKVQELLGKPIVRTYLQGQDTSLTNDQVSGNEQWQYLQDGKTVFITIIDGKVQDIQTKYN</sequence>
<evidence type="ECO:0000313" key="2">
    <source>
        <dbReference type="EMBL" id="MBE1160705.1"/>
    </source>
</evidence>